<dbReference type="GO" id="GO:0006351">
    <property type="term" value="P:DNA-templated transcription"/>
    <property type="evidence" value="ECO:0007669"/>
    <property type="project" value="InterPro"/>
</dbReference>
<feature type="domain" description="Xylanolytic transcriptional activator regulatory" evidence="7">
    <location>
        <begin position="257"/>
        <end position="330"/>
    </location>
</feature>
<keyword evidence="5" id="KW-0804">Transcription</keyword>
<dbReference type="EMBL" id="KZ613501">
    <property type="protein sequence ID" value="PMD17152.1"/>
    <property type="molecule type" value="Genomic_DNA"/>
</dbReference>
<evidence type="ECO:0000259" key="7">
    <source>
        <dbReference type="SMART" id="SM00906"/>
    </source>
</evidence>
<evidence type="ECO:0000313" key="9">
    <source>
        <dbReference type="Proteomes" id="UP000235672"/>
    </source>
</evidence>
<evidence type="ECO:0000256" key="1">
    <source>
        <dbReference type="ARBA" id="ARBA00004123"/>
    </source>
</evidence>
<gene>
    <name evidence="8" type="ORF">NA56DRAFT_280828</name>
</gene>
<dbReference type="GO" id="GO:0045944">
    <property type="term" value="P:positive regulation of transcription by RNA polymerase II"/>
    <property type="evidence" value="ECO:0007669"/>
    <property type="project" value="TreeGrafter"/>
</dbReference>
<dbReference type="PANTHER" id="PTHR47540">
    <property type="entry name" value="THIAMINE REPRESSIBLE GENES REGULATORY PROTEIN THI5"/>
    <property type="match status" value="1"/>
</dbReference>
<dbReference type="PANTHER" id="PTHR47540:SF1">
    <property type="entry name" value="ACTIVATOR OF STRESS GENES 1-RELATED"/>
    <property type="match status" value="1"/>
</dbReference>
<dbReference type="GO" id="GO:0008270">
    <property type="term" value="F:zinc ion binding"/>
    <property type="evidence" value="ECO:0007669"/>
    <property type="project" value="InterPro"/>
</dbReference>
<dbReference type="GO" id="GO:0005634">
    <property type="term" value="C:nucleus"/>
    <property type="evidence" value="ECO:0007669"/>
    <property type="project" value="UniProtKB-SubCell"/>
</dbReference>
<dbReference type="OrthoDB" id="422427at2759"/>
<comment type="subcellular location">
    <subcellularLocation>
        <location evidence="1">Nucleus</location>
    </subcellularLocation>
</comment>
<keyword evidence="4" id="KW-0238">DNA-binding</keyword>
<keyword evidence="2" id="KW-0862">Zinc</keyword>
<dbReference type="CDD" id="cd12148">
    <property type="entry name" value="fungal_TF_MHR"/>
    <property type="match status" value="1"/>
</dbReference>
<dbReference type="AlphaFoldDB" id="A0A2J6PT05"/>
<dbReference type="Pfam" id="PF04082">
    <property type="entry name" value="Fungal_trans"/>
    <property type="match status" value="1"/>
</dbReference>
<dbReference type="GO" id="GO:0043565">
    <property type="term" value="F:sequence-specific DNA binding"/>
    <property type="evidence" value="ECO:0007669"/>
    <property type="project" value="TreeGrafter"/>
</dbReference>
<keyword evidence="9" id="KW-1185">Reference proteome</keyword>
<evidence type="ECO:0000256" key="5">
    <source>
        <dbReference type="ARBA" id="ARBA00023163"/>
    </source>
</evidence>
<evidence type="ECO:0000256" key="3">
    <source>
        <dbReference type="ARBA" id="ARBA00023015"/>
    </source>
</evidence>
<dbReference type="STRING" id="1745343.A0A2J6PT05"/>
<evidence type="ECO:0000313" key="8">
    <source>
        <dbReference type="EMBL" id="PMD17152.1"/>
    </source>
</evidence>
<proteinExistence type="predicted"/>
<evidence type="ECO:0000256" key="4">
    <source>
        <dbReference type="ARBA" id="ARBA00023125"/>
    </source>
</evidence>
<evidence type="ECO:0000256" key="2">
    <source>
        <dbReference type="ARBA" id="ARBA00022833"/>
    </source>
</evidence>
<dbReference type="Proteomes" id="UP000235672">
    <property type="component" value="Unassembled WGS sequence"/>
</dbReference>
<reference evidence="8 9" key="1">
    <citation type="submission" date="2016-05" db="EMBL/GenBank/DDBJ databases">
        <title>A degradative enzymes factory behind the ericoid mycorrhizal symbiosis.</title>
        <authorList>
            <consortium name="DOE Joint Genome Institute"/>
            <person name="Martino E."/>
            <person name="Morin E."/>
            <person name="Grelet G."/>
            <person name="Kuo A."/>
            <person name="Kohler A."/>
            <person name="Daghino S."/>
            <person name="Barry K."/>
            <person name="Choi C."/>
            <person name="Cichocki N."/>
            <person name="Clum A."/>
            <person name="Copeland A."/>
            <person name="Hainaut M."/>
            <person name="Haridas S."/>
            <person name="Labutti K."/>
            <person name="Lindquist E."/>
            <person name="Lipzen A."/>
            <person name="Khouja H.-R."/>
            <person name="Murat C."/>
            <person name="Ohm R."/>
            <person name="Olson A."/>
            <person name="Spatafora J."/>
            <person name="Veneault-Fourrey C."/>
            <person name="Henrissat B."/>
            <person name="Grigoriev I."/>
            <person name="Martin F."/>
            <person name="Perotto S."/>
        </authorList>
    </citation>
    <scope>NUCLEOTIDE SEQUENCE [LARGE SCALE GENOMIC DNA]</scope>
    <source>
        <strain evidence="8 9">UAMH 7357</strain>
    </source>
</reference>
<organism evidence="8 9">
    <name type="scientific">Hyaloscypha hepaticicola</name>
    <dbReference type="NCBI Taxonomy" id="2082293"/>
    <lineage>
        <taxon>Eukaryota</taxon>
        <taxon>Fungi</taxon>
        <taxon>Dikarya</taxon>
        <taxon>Ascomycota</taxon>
        <taxon>Pezizomycotina</taxon>
        <taxon>Leotiomycetes</taxon>
        <taxon>Helotiales</taxon>
        <taxon>Hyaloscyphaceae</taxon>
        <taxon>Hyaloscypha</taxon>
    </lineage>
</organism>
<evidence type="ECO:0000256" key="6">
    <source>
        <dbReference type="ARBA" id="ARBA00023242"/>
    </source>
</evidence>
<dbReference type="InterPro" id="IPR007219">
    <property type="entry name" value="XnlR_reg_dom"/>
</dbReference>
<dbReference type="InterPro" id="IPR051711">
    <property type="entry name" value="Stress_Response_Reg"/>
</dbReference>
<name>A0A2J6PT05_9HELO</name>
<dbReference type="SMART" id="SM00906">
    <property type="entry name" value="Fungal_trans"/>
    <property type="match status" value="1"/>
</dbReference>
<protein>
    <recommendedName>
        <fullName evidence="7">Xylanolytic transcriptional activator regulatory domain-containing protein</fullName>
    </recommendedName>
</protein>
<keyword evidence="6" id="KW-0539">Nucleus</keyword>
<keyword evidence="3" id="KW-0805">Transcription regulation</keyword>
<sequence>MEDQDAIEALLTKVQDAKRVKNTSPTSGFERQQTPANGIVEISVSSNIDESLETMFEATERLDIDYKGHCQYHGDFAGLAFLHQIGERCSHLLNANSTKAEAFLNLPLRHAFASEDLSSRGVQQNSRNLCPLPPQTTAQRLTKLAFNGASCLLTFIHVPAFDQLLDRVYSANPGDFTRAEETFLPLLYGAMAIGEMFSGASQKEGAPATSIEQMKGINYFRAAQALLGAADWRDTTSLQAIICVIIYLQSSGSMHSCYSYISIAISASLQMGLHRSSASAHLDPVQRETRSRLFWVIQTMATYVTTLLGLPTTLSDEDIDQELPLCVGDENLTTPSSPLATSRMTAVNAHIRLIRIMRNLVHEIYPRAKHSGEKIGEPYCVNYALIVKYEEELDLWFQGLPAPTPTDSIQPDNLRTQLLLRLAYAHVQMVLYRPFIHHIIRAESKDVPEMRAFACASACIKAAMQIVWIVGELSNRGLLVGAYWFTVYILRSHGPMYVHHRKPRRSDS</sequence>
<accession>A0A2J6PT05</accession>